<name>A0ABR2KHL2_9EUKA</name>
<gene>
    <name evidence="2" type="ORF">M9Y10_035381</name>
</gene>
<dbReference type="Pfam" id="PF08238">
    <property type="entry name" value="Sel1"/>
    <property type="match status" value="2"/>
</dbReference>
<protein>
    <recommendedName>
        <fullName evidence="4">Sel1 repeat family protein</fullName>
    </recommendedName>
</protein>
<evidence type="ECO:0000313" key="2">
    <source>
        <dbReference type="EMBL" id="KAK8890602.1"/>
    </source>
</evidence>
<keyword evidence="3" id="KW-1185">Reference proteome</keyword>
<evidence type="ECO:0000256" key="1">
    <source>
        <dbReference type="ARBA" id="ARBA00038101"/>
    </source>
</evidence>
<evidence type="ECO:0000313" key="3">
    <source>
        <dbReference type="Proteomes" id="UP001470230"/>
    </source>
</evidence>
<dbReference type="PANTHER" id="PTHR11102">
    <property type="entry name" value="SEL-1-LIKE PROTEIN"/>
    <property type="match status" value="1"/>
</dbReference>
<evidence type="ECO:0008006" key="4">
    <source>
        <dbReference type="Google" id="ProtNLM"/>
    </source>
</evidence>
<dbReference type="Gene3D" id="1.25.40.10">
    <property type="entry name" value="Tetratricopeptide repeat domain"/>
    <property type="match status" value="1"/>
</dbReference>
<dbReference type="PANTHER" id="PTHR11102:SF160">
    <property type="entry name" value="ERAD-ASSOCIATED E3 UBIQUITIN-PROTEIN LIGASE COMPONENT HRD3"/>
    <property type="match status" value="1"/>
</dbReference>
<dbReference type="InterPro" id="IPR011990">
    <property type="entry name" value="TPR-like_helical_dom_sf"/>
</dbReference>
<dbReference type="SUPFAM" id="SSF81901">
    <property type="entry name" value="HCP-like"/>
    <property type="match status" value="1"/>
</dbReference>
<comment type="similarity">
    <text evidence="1">Belongs to the sel-1 family.</text>
</comment>
<comment type="caution">
    <text evidence="2">The sequence shown here is derived from an EMBL/GenBank/DDBJ whole genome shotgun (WGS) entry which is preliminary data.</text>
</comment>
<dbReference type="EMBL" id="JAPFFF010000005">
    <property type="protein sequence ID" value="KAK8890602.1"/>
    <property type="molecule type" value="Genomic_DNA"/>
</dbReference>
<dbReference type="Proteomes" id="UP001470230">
    <property type="component" value="Unassembled WGS sequence"/>
</dbReference>
<sequence>MYYYGMMLYEGRGIPMNKKEAGKYLKMAADAGYANAMKDYSYMLSNGDGIPIDKKEAKRYSELVSELKN</sequence>
<reference evidence="2 3" key="1">
    <citation type="submission" date="2024-04" db="EMBL/GenBank/DDBJ databases">
        <title>Tritrichomonas musculus Genome.</title>
        <authorList>
            <person name="Alves-Ferreira E."/>
            <person name="Grigg M."/>
            <person name="Lorenzi H."/>
            <person name="Galac M."/>
        </authorList>
    </citation>
    <scope>NUCLEOTIDE SEQUENCE [LARGE SCALE GENOMIC DNA]</scope>
    <source>
        <strain evidence="2 3">EAF2021</strain>
    </source>
</reference>
<dbReference type="SMART" id="SM00671">
    <property type="entry name" value="SEL1"/>
    <property type="match status" value="2"/>
</dbReference>
<dbReference type="InterPro" id="IPR050767">
    <property type="entry name" value="Sel1_AlgK"/>
</dbReference>
<organism evidence="2 3">
    <name type="scientific">Tritrichomonas musculus</name>
    <dbReference type="NCBI Taxonomy" id="1915356"/>
    <lineage>
        <taxon>Eukaryota</taxon>
        <taxon>Metamonada</taxon>
        <taxon>Parabasalia</taxon>
        <taxon>Tritrichomonadida</taxon>
        <taxon>Tritrichomonadidae</taxon>
        <taxon>Tritrichomonas</taxon>
    </lineage>
</organism>
<accession>A0ABR2KHL2</accession>
<dbReference type="InterPro" id="IPR006597">
    <property type="entry name" value="Sel1-like"/>
</dbReference>
<proteinExistence type="inferred from homology"/>